<dbReference type="GO" id="GO:0004553">
    <property type="term" value="F:hydrolase activity, hydrolyzing O-glycosyl compounds"/>
    <property type="evidence" value="ECO:0007669"/>
    <property type="project" value="InterPro"/>
</dbReference>
<proteinExistence type="inferred from homology"/>
<dbReference type="InterPro" id="IPR017853">
    <property type="entry name" value="GH"/>
</dbReference>
<dbReference type="InterPro" id="IPR008979">
    <property type="entry name" value="Galactose-bd-like_sf"/>
</dbReference>
<dbReference type="InterPro" id="IPR013780">
    <property type="entry name" value="Glyco_hydro_b"/>
</dbReference>
<feature type="domain" description="Glycoside hydrolase family 31 TIM barrel" evidence="4">
    <location>
        <begin position="373"/>
        <end position="504"/>
    </location>
</feature>
<dbReference type="Gene3D" id="2.60.40.1180">
    <property type="entry name" value="Golgi alpha-mannosidase II"/>
    <property type="match status" value="1"/>
</dbReference>
<evidence type="ECO:0000256" key="1">
    <source>
        <dbReference type="ARBA" id="ARBA00007806"/>
    </source>
</evidence>
<dbReference type="Pfam" id="PF00754">
    <property type="entry name" value="F5_F8_type_C"/>
    <property type="match status" value="1"/>
</dbReference>
<dbReference type="InterPro" id="IPR048395">
    <property type="entry name" value="Glyco_hydro_31_C"/>
</dbReference>
<dbReference type="InterPro" id="IPR003961">
    <property type="entry name" value="FN3_dom"/>
</dbReference>
<evidence type="ECO:0000259" key="5">
    <source>
        <dbReference type="Pfam" id="PF13802"/>
    </source>
</evidence>
<comment type="similarity">
    <text evidence="1 2">Belongs to the glycosyl hydrolase 31 family.</text>
</comment>
<dbReference type="GO" id="GO:0005975">
    <property type="term" value="P:carbohydrate metabolic process"/>
    <property type="evidence" value="ECO:0007669"/>
    <property type="project" value="InterPro"/>
</dbReference>
<dbReference type="Gene3D" id="2.60.40.1760">
    <property type="entry name" value="glycosyl hydrolase (family 31)"/>
    <property type="match status" value="1"/>
</dbReference>
<evidence type="ECO:0000259" key="3">
    <source>
        <dbReference type="Pfam" id="PF00754"/>
    </source>
</evidence>
<protein>
    <submittedName>
        <fullName evidence="7">Alpha-glucosidase</fullName>
    </submittedName>
</protein>
<dbReference type="InterPro" id="IPR000421">
    <property type="entry name" value="FA58C"/>
</dbReference>
<dbReference type="Pfam" id="PF01055">
    <property type="entry name" value="Glyco_hydro_31_2nd"/>
    <property type="match status" value="1"/>
</dbReference>
<keyword evidence="2" id="KW-0378">Hydrolase</keyword>
<dbReference type="SUPFAM" id="SSF49785">
    <property type="entry name" value="Galactose-binding domain-like"/>
    <property type="match status" value="1"/>
</dbReference>
<sequence>MMNDLQTSKHQLGSLVGVNKKDNYFELHYATGEVARVYLISDGIFRYWLDPSQAFAETSDMLVTPQPDPAYFQKAHAHATSDMFIITVGSYKLIFQQKTALFSIFDEAVHRTRVSQVAPLLISGKHTTEIIKQSPNEYYYGGGVQNGHFSHKGEKVLIKTDGITGQDGVLAAVPFFWTNSGFGEFRNTLAPGSYDFGSQNEQVAILKHRNPVFDNFYIIGSSPQEILQRYYSLTGPALMPPRFALSFGHLGNFLDPAWKKAKAKSHTAIRFEDNSYYSKEADGKHQASLNGEQDYQFSARAMLDRYKRFDFPLSWMIPNYESEKNTDPHAFASFAEYAKKLGIHPGFWSENGQDLPDHAELAAIDDPSSDLPAVNAALSKKNPKAKPISLVRDGLHPFQQSSALAFGDVGGDWSSIKTQIATFLGAGLSGIPFIGASSGGKLGQENAQVAVRDLEWKTFTPLFFVTDDQSPLSKTPFAFNSKISRVMKAYLQLRNEFLPYIYALSRQAQDGLPLVRPLMMEFPHEQIGYGRDFADEFMLGDQILVAPITNGKSDSQGNSVRDRIYLPDKQTVWIDLFTGDRFMGGRVYNRLKYPLWHLPVFVRGGSILDLGQRHFVLYPYGDSSYTSYDDNDQVDYEHNFAKTVIRSRVDDSRLRVIIEPTEGYYPNLTIKQETFLYIYCDQHPEDLVLRVGKDDVIQLAEYGSPETLDHAKEGFYYDPHFSWPKGFSDLNDQSRPALVIKLQERDIKQVKLELVVNNFRFAGEQLVHQITDAALKLPSKVEVDRSKISAHSLTVKWAQKTPKVQLELNGLLYTGISGNIFTFTDLAADQVYQLRLRYESGYKVSEWSDWIKVKTKKDPKDFIIQNLKVTSNVDSEPGHPAKYLLDQRLATSWQSAKTDEPIQLTFTFKEKTELNKVIYVPDALQAEGRPLKIKAEISTDGDSFVPYGEDFSFNSDAKNKVIGLRGVSAWAVRLTILDKTGDFAAASSIDFYRPLDK</sequence>
<reference evidence="7 8" key="1">
    <citation type="submission" date="2019-08" db="EMBL/GenBank/DDBJ databases">
        <title>In-depth cultivation of the pig gut microbiome towards novel bacterial diversity and tailored functional studies.</title>
        <authorList>
            <person name="Wylensek D."/>
            <person name="Hitch T.C.A."/>
            <person name="Clavel T."/>
        </authorList>
    </citation>
    <scope>NUCLEOTIDE SEQUENCE [LARGE SCALE GENOMIC DNA]</scope>
    <source>
        <strain evidence="7 8">WCA-470BD-2E</strain>
    </source>
</reference>
<comment type="caution">
    <text evidence="7">The sequence shown here is derived from an EMBL/GenBank/DDBJ whole genome shotgun (WGS) entry which is preliminary data.</text>
</comment>
<dbReference type="PANTHER" id="PTHR43863:SF2">
    <property type="entry name" value="MALTASE-GLUCOAMYLASE"/>
    <property type="match status" value="1"/>
</dbReference>
<evidence type="ECO:0000313" key="8">
    <source>
        <dbReference type="Proteomes" id="UP000452141"/>
    </source>
</evidence>
<gene>
    <name evidence="7" type="ORF">FYJ61_09350</name>
</gene>
<dbReference type="InterPro" id="IPR025887">
    <property type="entry name" value="Glyco_hydro_31_N_dom"/>
</dbReference>
<evidence type="ECO:0000259" key="4">
    <source>
        <dbReference type="Pfam" id="PF01055"/>
    </source>
</evidence>
<dbReference type="SUPFAM" id="SSF51445">
    <property type="entry name" value="(Trans)glycosidases"/>
    <property type="match status" value="1"/>
</dbReference>
<feature type="domain" description="Glycoside hydrolase family 31 N-terminal" evidence="5">
    <location>
        <begin position="36"/>
        <end position="195"/>
    </location>
</feature>
<dbReference type="Pfam" id="PF13802">
    <property type="entry name" value="Gal_mutarotas_2"/>
    <property type="match status" value="1"/>
</dbReference>
<dbReference type="SUPFAM" id="SSF74650">
    <property type="entry name" value="Galactose mutarotase-like"/>
    <property type="match status" value="1"/>
</dbReference>
<dbReference type="CDD" id="cd00063">
    <property type="entry name" value="FN3"/>
    <property type="match status" value="1"/>
</dbReference>
<keyword evidence="2" id="KW-0326">Glycosidase</keyword>
<feature type="domain" description="Glycosyl hydrolase family 31 C-terminal" evidence="6">
    <location>
        <begin position="511"/>
        <end position="608"/>
    </location>
</feature>
<dbReference type="InterPro" id="IPR036116">
    <property type="entry name" value="FN3_sf"/>
</dbReference>
<dbReference type="AlphaFoldDB" id="A0A844FR06"/>
<feature type="domain" description="F5/8 type C" evidence="3">
    <location>
        <begin position="870"/>
        <end position="983"/>
    </location>
</feature>
<dbReference type="SUPFAM" id="SSF51011">
    <property type="entry name" value="Glycosyl hydrolase domain"/>
    <property type="match status" value="1"/>
</dbReference>
<dbReference type="Gene3D" id="3.20.20.80">
    <property type="entry name" value="Glycosidases"/>
    <property type="match status" value="1"/>
</dbReference>
<dbReference type="InterPro" id="IPR011013">
    <property type="entry name" value="Gal_mutarotase_sf_dom"/>
</dbReference>
<dbReference type="Gene3D" id="2.60.120.260">
    <property type="entry name" value="Galactose-binding domain-like"/>
    <property type="match status" value="1"/>
</dbReference>
<dbReference type="Pfam" id="PF21365">
    <property type="entry name" value="Glyco_hydro_31_3rd"/>
    <property type="match status" value="1"/>
</dbReference>
<dbReference type="CDD" id="cd14752">
    <property type="entry name" value="GH31_N"/>
    <property type="match status" value="1"/>
</dbReference>
<dbReference type="InterPro" id="IPR000322">
    <property type="entry name" value="Glyco_hydro_31_TIM"/>
</dbReference>
<dbReference type="SUPFAM" id="SSF49265">
    <property type="entry name" value="Fibronectin type III"/>
    <property type="match status" value="1"/>
</dbReference>
<accession>A0A844FR06</accession>
<dbReference type="PANTHER" id="PTHR43863">
    <property type="entry name" value="HYDROLASE, PUTATIVE (AFU_ORTHOLOGUE AFUA_1G03140)-RELATED"/>
    <property type="match status" value="1"/>
</dbReference>
<dbReference type="Proteomes" id="UP000452141">
    <property type="component" value="Unassembled WGS sequence"/>
</dbReference>
<evidence type="ECO:0000313" key="7">
    <source>
        <dbReference type="EMBL" id="MST80623.1"/>
    </source>
</evidence>
<evidence type="ECO:0000256" key="2">
    <source>
        <dbReference type="RuleBase" id="RU361185"/>
    </source>
</evidence>
<name>A0A844FR06_9LACO</name>
<dbReference type="GO" id="GO:0030246">
    <property type="term" value="F:carbohydrate binding"/>
    <property type="evidence" value="ECO:0007669"/>
    <property type="project" value="InterPro"/>
</dbReference>
<evidence type="ECO:0000259" key="6">
    <source>
        <dbReference type="Pfam" id="PF21365"/>
    </source>
</evidence>
<organism evidence="7 8">
    <name type="scientific">Lactobacillus equicursoris</name>
    <dbReference type="NCBI Taxonomy" id="420645"/>
    <lineage>
        <taxon>Bacteria</taxon>
        <taxon>Bacillati</taxon>
        <taxon>Bacillota</taxon>
        <taxon>Bacilli</taxon>
        <taxon>Lactobacillales</taxon>
        <taxon>Lactobacillaceae</taxon>
        <taxon>Lactobacillus</taxon>
    </lineage>
</organism>
<dbReference type="EMBL" id="VUMW01000042">
    <property type="protein sequence ID" value="MST80623.1"/>
    <property type="molecule type" value="Genomic_DNA"/>
</dbReference>
<dbReference type="InterPro" id="IPR051816">
    <property type="entry name" value="Glycosyl_Hydrolase_31"/>
</dbReference>